<comment type="caution">
    <text evidence="2">The sequence shown here is derived from an EMBL/GenBank/DDBJ whole genome shotgun (WGS) entry which is preliminary data.</text>
</comment>
<evidence type="ECO:0000256" key="1">
    <source>
        <dbReference type="SAM" id="MobiDB-lite"/>
    </source>
</evidence>
<gene>
    <name evidence="2" type="primary">dctn2_0</name>
    <name evidence="2" type="ORF">EYF80_007592</name>
</gene>
<reference evidence="2 3" key="1">
    <citation type="submission" date="2019-03" db="EMBL/GenBank/DDBJ databases">
        <title>First draft genome of Liparis tanakae, snailfish: a comprehensive survey of snailfish specific genes.</title>
        <authorList>
            <person name="Kim W."/>
            <person name="Song I."/>
            <person name="Jeong J.-H."/>
            <person name="Kim D."/>
            <person name="Kim S."/>
            <person name="Ryu S."/>
            <person name="Song J.Y."/>
            <person name="Lee S.K."/>
        </authorList>
    </citation>
    <scope>NUCLEOTIDE SEQUENCE [LARGE SCALE GENOMIC DNA]</scope>
    <source>
        <tissue evidence="2">Muscle</tissue>
    </source>
</reference>
<evidence type="ECO:0000313" key="3">
    <source>
        <dbReference type="Proteomes" id="UP000314294"/>
    </source>
</evidence>
<name>A0A4Z2IXG5_9TELE</name>
<dbReference type="Proteomes" id="UP000314294">
    <property type="component" value="Unassembled WGS sequence"/>
</dbReference>
<feature type="region of interest" description="Disordered" evidence="1">
    <location>
        <begin position="66"/>
        <end position="88"/>
    </location>
</feature>
<organism evidence="2 3">
    <name type="scientific">Liparis tanakae</name>
    <name type="common">Tanaka's snailfish</name>
    <dbReference type="NCBI Taxonomy" id="230148"/>
    <lineage>
        <taxon>Eukaryota</taxon>
        <taxon>Metazoa</taxon>
        <taxon>Chordata</taxon>
        <taxon>Craniata</taxon>
        <taxon>Vertebrata</taxon>
        <taxon>Euteleostomi</taxon>
        <taxon>Actinopterygii</taxon>
        <taxon>Neopterygii</taxon>
        <taxon>Teleostei</taxon>
        <taxon>Neoteleostei</taxon>
        <taxon>Acanthomorphata</taxon>
        <taxon>Eupercaria</taxon>
        <taxon>Perciformes</taxon>
        <taxon>Cottioidei</taxon>
        <taxon>Cottales</taxon>
        <taxon>Liparidae</taxon>
        <taxon>Liparis</taxon>
    </lineage>
</organism>
<feature type="compositionally biased region" description="Basic and acidic residues" evidence="1">
    <location>
        <begin position="79"/>
        <end position="88"/>
    </location>
</feature>
<protein>
    <submittedName>
        <fullName evidence="2">Dynactin subunit 2</fullName>
    </submittedName>
</protein>
<keyword evidence="3" id="KW-1185">Reference proteome</keyword>
<dbReference type="AlphaFoldDB" id="A0A4Z2IXG5"/>
<accession>A0A4Z2IXG5</accession>
<dbReference type="OrthoDB" id="4977at2759"/>
<proteinExistence type="predicted"/>
<sequence>MQFGQLLTHLDTTQQMINNSLKDNNTLLTQSWGTRLASRIRRKEWMMQDPPLDNVNIQVLRQHRELDAEEAAGSTNRGGCREHQQRRL</sequence>
<evidence type="ECO:0000313" key="2">
    <source>
        <dbReference type="EMBL" id="TNN82224.1"/>
    </source>
</evidence>
<dbReference type="EMBL" id="SRLO01000041">
    <property type="protein sequence ID" value="TNN82224.1"/>
    <property type="molecule type" value="Genomic_DNA"/>
</dbReference>